<dbReference type="PRINTS" id="PR01543">
    <property type="entry name" value="ANATRNSFRASE"/>
</dbReference>
<dbReference type="PANTHER" id="PTHR11786:SF0">
    <property type="entry name" value="ARYLAMINE N-ACETYLTRANSFERASE 4-RELATED"/>
    <property type="match status" value="1"/>
</dbReference>
<protein>
    <submittedName>
        <fullName evidence="3">N-hydroxyarylamine O-acetyltransferase</fullName>
    </submittedName>
</protein>
<dbReference type="SUPFAM" id="SSF54001">
    <property type="entry name" value="Cysteine proteinases"/>
    <property type="match status" value="1"/>
</dbReference>
<accession>A0A158GJ51</accession>
<dbReference type="InterPro" id="IPR038765">
    <property type="entry name" value="Papain-like_cys_pep_sf"/>
</dbReference>
<proteinExistence type="inferred from homology"/>
<reference evidence="3" key="1">
    <citation type="submission" date="2016-01" db="EMBL/GenBank/DDBJ databases">
        <authorList>
            <person name="Peeters C."/>
        </authorList>
    </citation>
    <scope>NUCLEOTIDE SEQUENCE [LARGE SCALE GENOMIC DNA]</scope>
    <source>
        <strain evidence="3">LMG 22934</strain>
    </source>
</reference>
<dbReference type="Gene3D" id="3.30.2140.10">
    <property type="entry name" value="Arylamine N-acetyltransferase"/>
    <property type="match status" value="1"/>
</dbReference>
<comment type="similarity">
    <text evidence="1 2">Belongs to the arylamine N-acetyltransferase family.</text>
</comment>
<comment type="caution">
    <text evidence="3">The sequence shown here is derived from an EMBL/GenBank/DDBJ whole genome shotgun (WGS) entry which is preliminary data.</text>
</comment>
<dbReference type="PANTHER" id="PTHR11786">
    <property type="entry name" value="N-HYDROXYARYLAMINE O-ACETYLTRANSFERASE"/>
    <property type="match status" value="1"/>
</dbReference>
<keyword evidence="4" id="KW-1185">Reference proteome</keyword>
<dbReference type="STRING" id="326474.AWB65_02093"/>
<dbReference type="EMBL" id="FCNW02000007">
    <property type="protein sequence ID" value="SAL32144.1"/>
    <property type="molecule type" value="Genomic_DNA"/>
</dbReference>
<dbReference type="Pfam" id="PF00797">
    <property type="entry name" value="Acetyltransf_2"/>
    <property type="match status" value="1"/>
</dbReference>
<evidence type="ECO:0000256" key="1">
    <source>
        <dbReference type="ARBA" id="ARBA00006547"/>
    </source>
</evidence>
<dbReference type="Gene3D" id="2.40.128.150">
    <property type="entry name" value="Cysteine proteinases"/>
    <property type="match status" value="1"/>
</dbReference>
<dbReference type="Proteomes" id="UP000054977">
    <property type="component" value="Unassembled WGS sequence"/>
</dbReference>
<dbReference type="InterPro" id="IPR001447">
    <property type="entry name" value="Arylamine_N-AcTrfase"/>
</dbReference>
<dbReference type="AlphaFoldDB" id="A0A158GJ51"/>
<name>A0A158GJ51_9BURK</name>
<organism evidence="3 4">
    <name type="scientific">Caballeronia humi</name>
    <dbReference type="NCBI Taxonomy" id="326474"/>
    <lineage>
        <taxon>Bacteria</taxon>
        <taxon>Pseudomonadati</taxon>
        <taxon>Pseudomonadota</taxon>
        <taxon>Betaproteobacteria</taxon>
        <taxon>Burkholderiales</taxon>
        <taxon>Burkholderiaceae</taxon>
        <taxon>Caballeronia</taxon>
    </lineage>
</organism>
<dbReference type="GO" id="GO:0016407">
    <property type="term" value="F:acetyltransferase activity"/>
    <property type="evidence" value="ECO:0007669"/>
    <property type="project" value="InterPro"/>
</dbReference>
<evidence type="ECO:0000313" key="3">
    <source>
        <dbReference type="EMBL" id="SAL32144.1"/>
    </source>
</evidence>
<dbReference type="RefSeq" id="WP_087667074.1">
    <property type="nucleotide sequence ID" value="NZ_FCNW02000007.1"/>
</dbReference>
<dbReference type="OrthoDB" id="7181050at2"/>
<sequence>MNAKTSPIDLDAYFARIGFDGPRDASIETLDALHLLHPQAIPFENLDPLLGRPVQLDAQSIQRKLVGARRGGYCYEHNLLFRGVLDALGYRTRSLGARVVWGRTDAEMPARTHMLLLVDLEGRTYLSDVGFGGVTLTAPIVLETGREQVTPHEPFRLDSIGENDFLLQVKLNDAWTPLYRFDLEPQFDIDFEVANHYVSTYPQSIFLHNLLVARVAGESRYGLFNRRLNIHGATGGQRELTTVQQMRDLLQNEIGIRLPDEAGDVTSSELDAMLARLP</sequence>
<evidence type="ECO:0000256" key="2">
    <source>
        <dbReference type="RuleBase" id="RU003452"/>
    </source>
</evidence>
<evidence type="ECO:0000313" key="4">
    <source>
        <dbReference type="Proteomes" id="UP000054977"/>
    </source>
</evidence>
<gene>
    <name evidence="3" type="ORF">AWB65_02093</name>
</gene>